<organism evidence="2 3">
    <name type="scientific">Cymbomonas tetramitiformis</name>
    <dbReference type="NCBI Taxonomy" id="36881"/>
    <lineage>
        <taxon>Eukaryota</taxon>
        <taxon>Viridiplantae</taxon>
        <taxon>Chlorophyta</taxon>
        <taxon>Pyramimonadophyceae</taxon>
        <taxon>Pyramimonadales</taxon>
        <taxon>Pyramimonadaceae</taxon>
        <taxon>Cymbomonas</taxon>
    </lineage>
</organism>
<evidence type="ECO:0008006" key="4">
    <source>
        <dbReference type="Google" id="ProtNLM"/>
    </source>
</evidence>
<dbReference type="Proteomes" id="UP001190700">
    <property type="component" value="Unassembled WGS sequence"/>
</dbReference>
<dbReference type="InterPro" id="IPR035892">
    <property type="entry name" value="C2_domain_sf"/>
</dbReference>
<comment type="caution">
    <text evidence="2">The sequence shown here is derived from an EMBL/GenBank/DDBJ whole genome shotgun (WGS) entry which is preliminary data.</text>
</comment>
<evidence type="ECO:0000256" key="1">
    <source>
        <dbReference type="SAM" id="MobiDB-lite"/>
    </source>
</evidence>
<feature type="compositionally biased region" description="Basic and acidic residues" evidence="1">
    <location>
        <begin position="164"/>
        <end position="194"/>
    </location>
</feature>
<name>A0AAE0GRT8_9CHLO</name>
<feature type="region of interest" description="Disordered" evidence="1">
    <location>
        <begin position="164"/>
        <end position="255"/>
    </location>
</feature>
<feature type="compositionally biased region" description="Basic and acidic residues" evidence="1">
    <location>
        <begin position="208"/>
        <end position="235"/>
    </location>
</feature>
<dbReference type="EMBL" id="LGRX02003121">
    <property type="protein sequence ID" value="KAK3282863.1"/>
    <property type="molecule type" value="Genomic_DNA"/>
</dbReference>
<feature type="region of interest" description="Disordered" evidence="1">
    <location>
        <begin position="92"/>
        <end position="113"/>
    </location>
</feature>
<feature type="region of interest" description="Disordered" evidence="1">
    <location>
        <begin position="984"/>
        <end position="1046"/>
    </location>
</feature>
<feature type="compositionally biased region" description="Acidic residues" evidence="1">
    <location>
        <begin position="243"/>
        <end position="254"/>
    </location>
</feature>
<feature type="compositionally biased region" description="Polar residues" evidence="1">
    <location>
        <begin position="1016"/>
        <end position="1039"/>
    </location>
</feature>
<accession>A0AAE0GRT8</accession>
<gene>
    <name evidence="2" type="ORF">CYMTET_9416</name>
</gene>
<reference evidence="2 3" key="1">
    <citation type="journal article" date="2015" name="Genome Biol. Evol.">
        <title>Comparative Genomics of a Bacterivorous Green Alga Reveals Evolutionary Causalities and Consequences of Phago-Mixotrophic Mode of Nutrition.</title>
        <authorList>
            <person name="Burns J.A."/>
            <person name="Paasch A."/>
            <person name="Narechania A."/>
            <person name="Kim E."/>
        </authorList>
    </citation>
    <scope>NUCLEOTIDE SEQUENCE [LARGE SCALE GENOMIC DNA]</scope>
    <source>
        <strain evidence="2 3">PLY_AMNH</strain>
    </source>
</reference>
<keyword evidence="3" id="KW-1185">Reference proteome</keyword>
<dbReference type="SUPFAM" id="SSF49562">
    <property type="entry name" value="C2 domain (Calcium/lipid-binding domain, CaLB)"/>
    <property type="match status" value="1"/>
</dbReference>
<evidence type="ECO:0000313" key="3">
    <source>
        <dbReference type="Proteomes" id="UP001190700"/>
    </source>
</evidence>
<proteinExistence type="predicted"/>
<evidence type="ECO:0000313" key="2">
    <source>
        <dbReference type="EMBL" id="KAK3282863.1"/>
    </source>
</evidence>
<sequence length="1046" mass="111988">MTSQKTLKELSKAQAKVGQLEKTANEVSLLKQELEDRKHASRILKTTNERLKAELAQIQRRLSDIETSKEVGRCVIGGGAASTKALKRGVKDLEKEKKHSQEEVAAERREKEAAQEKVVEFESKAERAADQLKTAFADFAKEKAVKEEELSQLGDALERVQAEKTQKSQELEQSMADKEALSEKRKVDVKAERQRARRFYRPGSGRGKGWEYKRVHPRGEADNAPKKPHLERNADESPGASSESDDDSGGEEGLSDNTNALLVTLLGAELDDGAMGTNFQGSFLRVQWLAPGQPRGAVQQTRTVEGLSPAYKTCLQYVVQVDVELLEFFQDGLLPVELHPSGGGIAGGPPYLAIAHIPLQGVLDAQPAKKPPPADIPPGGPYEVVTLYEGAEKRRASGVLQYRLSMLRPVKPTLVVYNQLRPIALHPHAQAAHNRTEPLVVILAWSLSQLEEVVMVAQGTLGRVLREVLEDGAVSAKEQQQFDQAADSMVSGISKVVEQSHASTSAQLANERKASAVGGKAVLGDIKRHALVESMLAIKRLVGGAVVRLQNDVEVIGEESAEGMLDGLQQTLKLAGSTLKEKLDAWEYTLLGSVERLSSDFQEANLEARKKLVAVSDETCEHLINVVKALLRDSAGADTYLQEARGALHSGEERCRKILLLLKPVVLRAVQAAAGKQPGAGAGSVAQAAAVQETLQATREAMHSAAAALRSRPTKAAAPTPALPVNRLLQLRRLAATSEAVWVSGMADIRAQLGANTEGPAAGMCVKIRAVKGAACHLVQGSADDILHVFAAVAKETPSPSTPQAEVSALDTCVLQKADDAVLPRVKKIVAKLQQELERGVAQAGRSLDADGKEEIWDELQNAGEEIMEAMEDLGFRLTAAVTEEAAEGSLLAVLEREKQNHHQGPLAEAVGQLRKSVVTVSQSVGAAVAQLGAALQPALIPPAVPPPEPEAKREPETLLAAAAALPTPAAASEPLCESKLETLSQETQTDFAPVEATPAAQPGAIFLPRRPPSLQEDSPATPSLQEDSPATPSLQEDSPPTPSLQ</sequence>
<feature type="non-terminal residue" evidence="2">
    <location>
        <position position="1046"/>
    </location>
</feature>
<dbReference type="AlphaFoldDB" id="A0AAE0GRT8"/>
<protein>
    <recommendedName>
        <fullName evidence="4">C2 domain-containing protein</fullName>
    </recommendedName>
</protein>
<dbReference type="Gene3D" id="2.60.40.150">
    <property type="entry name" value="C2 domain"/>
    <property type="match status" value="1"/>
</dbReference>